<evidence type="ECO:0000256" key="4">
    <source>
        <dbReference type="ARBA" id="ARBA00022448"/>
    </source>
</evidence>
<feature type="transmembrane region" description="Helical" evidence="16">
    <location>
        <begin position="920"/>
        <end position="941"/>
    </location>
</feature>
<evidence type="ECO:0000256" key="10">
    <source>
        <dbReference type="ARBA" id="ARBA00022989"/>
    </source>
</evidence>
<feature type="repeat" description="PPR" evidence="14">
    <location>
        <begin position="714"/>
        <end position="744"/>
    </location>
</feature>
<name>A0A9P1MBS0_9PEZI</name>
<feature type="region of interest" description="Disordered" evidence="15">
    <location>
        <begin position="50"/>
        <end position="70"/>
    </location>
</feature>
<dbReference type="InterPro" id="IPR009567">
    <property type="entry name" value="SARAF"/>
</dbReference>
<evidence type="ECO:0000256" key="9">
    <source>
        <dbReference type="ARBA" id="ARBA00022837"/>
    </source>
</evidence>
<sequence length="1020" mass="110258">MPVPVELCLRRRAMLAMTTAAATAPSRRVHAIRGVALRQISGSAARLEMARRPPPQHHRTATATATATATGRSWDAKTLNAPRSRRKERTLALFKSVVGGTTEEGLGGEAVDRAAQRVTEVAFLMRAGQMTAEQAWTAVKEEILPALGDPDKIYAELATGLRGVLEAILEARSEGLEDKALPTGKEVAEVYLDYGKARNLRPLLRLVRATLEHAVQAESTALLPAVEEVVGLWTVIFSERQAARRDVVKVPSLKSPKVQRLLWVPDAFGAVVRSLVARAPAVEAAGIPALLLTTFTLVEKAGLCESETIKPIAPLLELLENVMASVWMNPKEEALLEFRGQSDKLRAYVASNIDLLLQRTTAIALTPAQFHRRLSRAFRVRNLDQIRRIWDELAAQILESRVQPGTEEHKKFADPLNFCVFIWCALGQDDIDTVLGFMNQNGFDLTLVTNIGLLWDKLVKDGTPLDAVIWSARISALMACGFEKPALRALHEMGQAWDAAVKSGHAGDAVRPEIGPVNAALSGILRSKGVKAAPAVLSWAAKYEVEPDIITYNMLLKAMLKEGLAEETGGLLREMNGRGIAADAATFTIIVEEALSAAVGKTEEEQLAAVQAIFAAIEASRQKPKLATYAKMIHVLLDPPAHHPSHGHQPGSGAGEAVKAVLEHMEHHGVLPSSHIFTIVAEHHFSRGNAEAVRAMIESWHLEAAPAETSGKVDRVFWEVVIRGYARAGLAQEAKEVFFRMGNNVRRVALGVLDQLLVALLDEGDVAGARDLVASVKERKAGMDAEEWGMMRAIGSLSYPSLLLQDDAPPGLRHPAAEMRLPAAICALHRIDVMRCTNQGSSYSDEDIQWSCKAELPQELRLGSTEVICEGYDSPDDPYVLKGSCGVEYRLVLTEKGEVRYPDITNSWSSSQSEWNTGSYVFIAIFVAVLAWILYSAFFAARDVRRGANYPGRGAGGGFWPGGGGGGDGPGGWGPGWGPGGDHDPPPPYPGHKPAAPGSAGQGWQPGFWSGLAGGLPRPI</sequence>
<evidence type="ECO:0000256" key="5">
    <source>
        <dbReference type="ARBA" id="ARBA00022568"/>
    </source>
</evidence>
<keyword evidence="18" id="KW-1185">Reference proteome</keyword>
<reference evidence="17" key="1">
    <citation type="submission" date="2022-11" db="EMBL/GenBank/DDBJ databases">
        <authorList>
            <person name="Scott C."/>
            <person name="Bruce N."/>
        </authorList>
    </citation>
    <scope>NUCLEOTIDE SEQUENCE</scope>
</reference>
<keyword evidence="11" id="KW-0406">Ion transport</keyword>
<dbReference type="GO" id="GO:0006816">
    <property type="term" value="P:calcium ion transport"/>
    <property type="evidence" value="ECO:0007669"/>
    <property type="project" value="UniProtKB-KW"/>
</dbReference>
<keyword evidence="4" id="KW-0813">Transport</keyword>
<proteinExistence type="inferred from homology"/>
<keyword evidence="9" id="KW-0106">Calcium</keyword>
<dbReference type="PANTHER" id="PTHR15929">
    <property type="entry name" value="STORE-OPERATED CALCIUM ENTRY-ASSOCIATED REGULATORY FACTOR"/>
    <property type="match status" value="1"/>
</dbReference>
<evidence type="ECO:0000256" key="7">
    <source>
        <dbReference type="ARBA" id="ARBA00022729"/>
    </source>
</evidence>
<dbReference type="Pfam" id="PF01535">
    <property type="entry name" value="PPR"/>
    <property type="match status" value="1"/>
</dbReference>
<keyword evidence="7" id="KW-0732">Signal</keyword>
<feature type="region of interest" description="Disordered" evidence="15">
    <location>
        <begin position="959"/>
        <end position="1008"/>
    </location>
</feature>
<evidence type="ECO:0000256" key="3">
    <source>
        <dbReference type="ARBA" id="ARBA00016584"/>
    </source>
</evidence>
<evidence type="ECO:0000256" key="12">
    <source>
        <dbReference type="ARBA" id="ARBA00023136"/>
    </source>
</evidence>
<evidence type="ECO:0000313" key="17">
    <source>
        <dbReference type="EMBL" id="CAI4217584.1"/>
    </source>
</evidence>
<keyword evidence="10 16" id="KW-1133">Transmembrane helix</keyword>
<dbReference type="InterPro" id="IPR011990">
    <property type="entry name" value="TPR-like_helical_dom_sf"/>
</dbReference>
<evidence type="ECO:0000313" key="18">
    <source>
        <dbReference type="Proteomes" id="UP000838763"/>
    </source>
</evidence>
<feature type="repeat" description="PPR" evidence="14">
    <location>
        <begin position="548"/>
        <end position="582"/>
    </location>
</feature>
<organism evidence="17 18">
    <name type="scientific">Parascedosporium putredinis</name>
    <dbReference type="NCBI Taxonomy" id="1442378"/>
    <lineage>
        <taxon>Eukaryota</taxon>
        <taxon>Fungi</taxon>
        <taxon>Dikarya</taxon>
        <taxon>Ascomycota</taxon>
        <taxon>Pezizomycotina</taxon>
        <taxon>Sordariomycetes</taxon>
        <taxon>Hypocreomycetidae</taxon>
        <taxon>Microascales</taxon>
        <taxon>Microascaceae</taxon>
        <taxon>Parascedosporium</taxon>
    </lineage>
</organism>
<keyword evidence="6 16" id="KW-0812">Transmembrane</keyword>
<evidence type="ECO:0000256" key="15">
    <source>
        <dbReference type="SAM" id="MobiDB-lite"/>
    </source>
</evidence>
<keyword evidence="8" id="KW-0256">Endoplasmic reticulum</keyword>
<evidence type="ECO:0000256" key="16">
    <source>
        <dbReference type="SAM" id="Phobius"/>
    </source>
</evidence>
<dbReference type="GO" id="GO:0005789">
    <property type="term" value="C:endoplasmic reticulum membrane"/>
    <property type="evidence" value="ECO:0007669"/>
    <property type="project" value="UniProtKB-SubCell"/>
</dbReference>
<dbReference type="Proteomes" id="UP000838763">
    <property type="component" value="Unassembled WGS sequence"/>
</dbReference>
<dbReference type="InterPro" id="IPR002885">
    <property type="entry name" value="PPR_rpt"/>
</dbReference>
<evidence type="ECO:0000256" key="13">
    <source>
        <dbReference type="ARBA" id="ARBA00031116"/>
    </source>
</evidence>
<keyword evidence="5" id="KW-0109">Calcium transport</keyword>
<dbReference type="Pfam" id="PF13041">
    <property type="entry name" value="PPR_2"/>
    <property type="match status" value="1"/>
</dbReference>
<dbReference type="PANTHER" id="PTHR15929:SF0">
    <property type="entry name" value="STORE-OPERATED CALCIUM ENTRY-ASSOCIATED REGULATORY FACTOR"/>
    <property type="match status" value="1"/>
</dbReference>
<dbReference type="OrthoDB" id="20303at2759"/>
<keyword evidence="12 16" id="KW-0472">Membrane</keyword>
<evidence type="ECO:0000256" key="1">
    <source>
        <dbReference type="ARBA" id="ARBA00004115"/>
    </source>
</evidence>
<evidence type="ECO:0000256" key="6">
    <source>
        <dbReference type="ARBA" id="ARBA00022692"/>
    </source>
</evidence>
<dbReference type="Gene3D" id="1.25.40.10">
    <property type="entry name" value="Tetratricopeptide repeat domain"/>
    <property type="match status" value="2"/>
</dbReference>
<dbReference type="PROSITE" id="PS51375">
    <property type="entry name" value="PPR"/>
    <property type="match status" value="2"/>
</dbReference>
<accession>A0A9P1MBS0</accession>
<evidence type="ECO:0000256" key="8">
    <source>
        <dbReference type="ARBA" id="ARBA00022824"/>
    </source>
</evidence>
<evidence type="ECO:0000256" key="14">
    <source>
        <dbReference type="PROSITE-ProRule" id="PRU00708"/>
    </source>
</evidence>
<dbReference type="GO" id="GO:2001256">
    <property type="term" value="P:regulation of store-operated calcium entry"/>
    <property type="evidence" value="ECO:0007669"/>
    <property type="project" value="InterPro"/>
</dbReference>
<comment type="caution">
    <text evidence="17">The sequence shown here is derived from an EMBL/GenBank/DDBJ whole genome shotgun (WGS) entry which is preliminary data.</text>
</comment>
<evidence type="ECO:0000256" key="11">
    <source>
        <dbReference type="ARBA" id="ARBA00023065"/>
    </source>
</evidence>
<dbReference type="EMBL" id="CALLCH030000016">
    <property type="protein sequence ID" value="CAI4217584.1"/>
    <property type="molecule type" value="Genomic_DNA"/>
</dbReference>
<feature type="compositionally biased region" description="Gly residues" evidence="15">
    <location>
        <begin position="959"/>
        <end position="980"/>
    </location>
</feature>
<dbReference type="Pfam" id="PF06682">
    <property type="entry name" value="SARAF"/>
    <property type="match status" value="1"/>
</dbReference>
<dbReference type="AlphaFoldDB" id="A0A9P1MBS0"/>
<comment type="similarity">
    <text evidence="2">Belongs to the SARAF family.</text>
</comment>
<evidence type="ECO:0000256" key="2">
    <source>
        <dbReference type="ARBA" id="ARBA00006833"/>
    </source>
</evidence>
<feature type="compositionally biased region" description="Low complexity" evidence="15">
    <location>
        <begin position="61"/>
        <end position="70"/>
    </location>
</feature>
<gene>
    <name evidence="17" type="ORF">PPNO1_LOCUS7191</name>
</gene>
<comment type="subcellular location">
    <subcellularLocation>
        <location evidence="1">Endoplasmic reticulum membrane</location>
        <topology evidence="1">Single-pass type I membrane protein</topology>
    </subcellularLocation>
</comment>
<protein>
    <recommendedName>
        <fullName evidence="3">Store-operated calcium entry-associated regulatory factor</fullName>
    </recommendedName>
    <alternativeName>
        <fullName evidence="13">Transmembrane protein 66</fullName>
    </alternativeName>
</protein>